<dbReference type="Gene3D" id="1.20.1160.11">
    <property type="entry name" value="Paired amphipathic helix"/>
    <property type="match status" value="1"/>
</dbReference>
<dbReference type="PANTHER" id="PTHR12346">
    <property type="entry name" value="SIN3B-RELATED"/>
    <property type="match status" value="1"/>
</dbReference>
<dbReference type="InterPro" id="IPR036600">
    <property type="entry name" value="PAH_sf"/>
</dbReference>
<dbReference type="SUPFAM" id="SSF47762">
    <property type="entry name" value="PAH2 domain"/>
    <property type="match status" value="1"/>
</dbReference>
<reference evidence="4 5" key="1">
    <citation type="journal article" date="2015" name="Genome Biol. Evol.">
        <title>Phylogenomic analyses indicate that early fungi evolved digesting cell walls of algal ancestors of land plants.</title>
        <authorList>
            <person name="Chang Y."/>
            <person name="Wang S."/>
            <person name="Sekimoto S."/>
            <person name="Aerts A.L."/>
            <person name="Choi C."/>
            <person name="Clum A."/>
            <person name="LaButti K.M."/>
            <person name="Lindquist E.A."/>
            <person name="Yee Ngan C."/>
            <person name="Ohm R.A."/>
            <person name="Salamov A.A."/>
            <person name="Grigoriev I.V."/>
            <person name="Spatafora J.W."/>
            <person name="Berbee M.L."/>
        </authorList>
    </citation>
    <scope>NUCLEOTIDE SEQUENCE [LARGE SCALE GENOMIC DNA]</scope>
    <source>
        <strain evidence="4 5">NRRL 28638</strain>
    </source>
</reference>
<feature type="region of interest" description="Disordered" evidence="3">
    <location>
        <begin position="1"/>
        <end position="22"/>
    </location>
</feature>
<evidence type="ECO:0000313" key="5">
    <source>
        <dbReference type="Proteomes" id="UP000070444"/>
    </source>
</evidence>
<evidence type="ECO:0000256" key="2">
    <source>
        <dbReference type="ARBA" id="ARBA00023242"/>
    </source>
</evidence>
<dbReference type="EMBL" id="KQ964459">
    <property type="protein sequence ID" value="KXN72127.1"/>
    <property type="molecule type" value="Genomic_DNA"/>
</dbReference>
<evidence type="ECO:0008006" key="6">
    <source>
        <dbReference type="Google" id="ProtNLM"/>
    </source>
</evidence>
<keyword evidence="5" id="KW-1185">Reference proteome</keyword>
<name>A0A137PAT5_CONC2</name>
<dbReference type="AlphaFoldDB" id="A0A137PAT5"/>
<organism evidence="4 5">
    <name type="scientific">Conidiobolus coronatus (strain ATCC 28846 / CBS 209.66 / NRRL 28638)</name>
    <name type="common">Delacroixia coronata</name>
    <dbReference type="NCBI Taxonomy" id="796925"/>
    <lineage>
        <taxon>Eukaryota</taxon>
        <taxon>Fungi</taxon>
        <taxon>Fungi incertae sedis</taxon>
        <taxon>Zoopagomycota</taxon>
        <taxon>Entomophthoromycotina</taxon>
        <taxon>Entomophthoromycetes</taxon>
        <taxon>Entomophthorales</taxon>
        <taxon>Ancylistaceae</taxon>
        <taxon>Conidiobolus</taxon>
    </lineage>
</organism>
<feature type="compositionally biased region" description="Polar residues" evidence="3">
    <location>
        <begin position="1"/>
        <end position="15"/>
    </location>
</feature>
<keyword evidence="2" id="KW-0539">Nucleus</keyword>
<dbReference type="GO" id="GO:0003714">
    <property type="term" value="F:transcription corepressor activity"/>
    <property type="evidence" value="ECO:0007669"/>
    <property type="project" value="InterPro"/>
</dbReference>
<dbReference type="OrthoDB" id="10265969at2759"/>
<sequence>MSQIKNNSNINTNSQTDKDNSMELVDAPELDNFKKNISSLDPFLQTIINNSKDTPDAISSILKALTLLREQEITIEEALSTITKHTPTSIHQTSALNYLMGLKNIDTSLFDQIRLHLEHSDSYESFISLINLYNQSKLTNSELIDSAYQYIGNDQNLWNQFLRFVDAPKVKPCLNPSYSAINKKYICSAPFDALQSEFNVREKNPSEEILFDIEDHRYKLALLTQLTEKLVCDLEQSPVKLHAVYNNIFTEIFGDDYGDVVSGIKHSPDLFVKPVLQRVNIQLKKWKLDRRRWEKIWKYQEKLHVFKSKDYLTVQNKRLYTKSLTHTALANQLYSICIDSDSRSFSPALPSNSIHGYTISNQLPENIKQNLHEDIGALLFHTIQKDHNLKVTTKTQICSLYQSLVQKFFKTEPFSLVEHDSTIPDYALEHGSQASFSDDDTQNDYIVELPVIVGDVLILNFFQIYDSITQYLAQFKSDLDHNTYDHLQVSLSVTDAYYHCIDALKQRRSNKINQNEFEDLIRPIARLNVHSLIKVDEAIASLVRQLIKVYNTSQSINLLELFISLPTQPTWNNLTQYFSLIETQTAENFMIIPSNDFYSTQFCSFLEDSINILKEYTDSKLKEPSFTNQNGFVNM</sequence>
<dbReference type="Proteomes" id="UP000070444">
    <property type="component" value="Unassembled WGS sequence"/>
</dbReference>
<evidence type="ECO:0000256" key="3">
    <source>
        <dbReference type="SAM" id="MobiDB-lite"/>
    </source>
</evidence>
<evidence type="ECO:0000313" key="4">
    <source>
        <dbReference type="EMBL" id="KXN72127.1"/>
    </source>
</evidence>
<dbReference type="InterPro" id="IPR039774">
    <property type="entry name" value="Sin3-like"/>
</dbReference>
<accession>A0A137PAT5</accession>
<protein>
    <recommendedName>
        <fullName evidence="6">Histone deacetylase interacting domain-containing protein</fullName>
    </recommendedName>
</protein>
<gene>
    <name evidence="4" type="ORF">CONCODRAFT_69246</name>
</gene>
<proteinExistence type="predicted"/>
<comment type="subcellular location">
    <subcellularLocation>
        <location evidence="1">Nucleus</location>
    </subcellularLocation>
</comment>
<dbReference type="GO" id="GO:0005634">
    <property type="term" value="C:nucleus"/>
    <property type="evidence" value="ECO:0007669"/>
    <property type="project" value="UniProtKB-SubCell"/>
</dbReference>
<evidence type="ECO:0000256" key="1">
    <source>
        <dbReference type="ARBA" id="ARBA00004123"/>
    </source>
</evidence>
<dbReference type="STRING" id="796925.A0A137PAT5"/>